<organism evidence="10 11">
    <name type="scientific">Streptacidiphilus cavernicola</name>
    <dbReference type="NCBI Taxonomy" id="3342716"/>
    <lineage>
        <taxon>Bacteria</taxon>
        <taxon>Bacillati</taxon>
        <taxon>Actinomycetota</taxon>
        <taxon>Actinomycetes</taxon>
        <taxon>Kitasatosporales</taxon>
        <taxon>Streptomycetaceae</taxon>
        <taxon>Streptacidiphilus</taxon>
    </lineage>
</organism>
<evidence type="ECO:0000256" key="2">
    <source>
        <dbReference type="ARBA" id="ARBA00022448"/>
    </source>
</evidence>
<keyword evidence="5 7" id="KW-1133">Transmembrane helix</keyword>
<evidence type="ECO:0000256" key="7">
    <source>
        <dbReference type="RuleBase" id="RU363032"/>
    </source>
</evidence>
<name>A0ABV6UYZ2_9ACTN</name>
<keyword evidence="3" id="KW-1003">Cell membrane</keyword>
<comment type="subcellular location">
    <subcellularLocation>
        <location evidence="1 7">Cell membrane</location>
        <topology evidence="1 7">Multi-pass membrane protein</topology>
    </subcellularLocation>
</comment>
<feature type="transmembrane region" description="Helical" evidence="7">
    <location>
        <begin position="189"/>
        <end position="210"/>
    </location>
</feature>
<comment type="similarity">
    <text evidence="7">Belongs to the binding-protein-dependent transport system permease family.</text>
</comment>
<accession>A0ABV6UYZ2</accession>
<feature type="region of interest" description="Disordered" evidence="8">
    <location>
        <begin position="1"/>
        <end position="20"/>
    </location>
</feature>
<evidence type="ECO:0000256" key="6">
    <source>
        <dbReference type="ARBA" id="ARBA00023136"/>
    </source>
</evidence>
<evidence type="ECO:0000256" key="5">
    <source>
        <dbReference type="ARBA" id="ARBA00022989"/>
    </source>
</evidence>
<feature type="transmembrane region" description="Helical" evidence="7">
    <location>
        <begin position="103"/>
        <end position="124"/>
    </location>
</feature>
<dbReference type="InterPro" id="IPR000515">
    <property type="entry name" value="MetI-like"/>
</dbReference>
<keyword evidence="11" id="KW-1185">Reference proteome</keyword>
<evidence type="ECO:0000256" key="4">
    <source>
        <dbReference type="ARBA" id="ARBA00022692"/>
    </source>
</evidence>
<evidence type="ECO:0000256" key="8">
    <source>
        <dbReference type="SAM" id="MobiDB-lite"/>
    </source>
</evidence>
<gene>
    <name evidence="10" type="ORF">ACEZDJ_35865</name>
</gene>
<feature type="transmembrane region" description="Helical" evidence="7">
    <location>
        <begin position="136"/>
        <end position="158"/>
    </location>
</feature>
<evidence type="ECO:0000259" key="9">
    <source>
        <dbReference type="PROSITE" id="PS50928"/>
    </source>
</evidence>
<dbReference type="CDD" id="cd06261">
    <property type="entry name" value="TM_PBP2"/>
    <property type="match status" value="1"/>
</dbReference>
<feature type="transmembrane region" description="Helical" evidence="7">
    <location>
        <begin position="34"/>
        <end position="56"/>
    </location>
</feature>
<dbReference type="RefSeq" id="WP_030257468.1">
    <property type="nucleotide sequence ID" value="NZ_JBHEZZ010000032.1"/>
</dbReference>
<feature type="domain" description="ABC transmembrane type-1" evidence="9">
    <location>
        <begin position="99"/>
        <end position="318"/>
    </location>
</feature>
<dbReference type="PROSITE" id="PS50928">
    <property type="entry name" value="ABC_TM1"/>
    <property type="match status" value="1"/>
</dbReference>
<evidence type="ECO:0000256" key="1">
    <source>
        <dbReference type="ARBA" id="ARBA00004651"/>
    </source>
</evidence>
<keyword evidence="2 7" id="KW-0813">Transport</keyword>
<reference evidence="10 11" key="1">
    <citation type="submission" date="2024-09" db="EMBL/GenBank/DDBJ databases">
        <authorList>
            <person name="Lee S.D."/>
        </authorList>
    </citation>
    <scope>NUCLEOTIDE SEQUENCE [LARGE SCALE GENOMIC DNA]</scope>
    <source>
        <strain evidence="10 11">N1-5</strain>
    </source>
</reference>
<dbReference type="PANTHER" id="PTHR43005">
    <property type="entry name" value="BLR7065 PROTEIN"/>
    <property type="match status" value="1"/>
</dbReference>
<feature type="transmembrane region" description="Helical" evidence="7">
    <location>
        <begin position="299"/>
        <end position="317"/>
    </location>
</feature>
<evidence type="ECO:0000313" key="10">
    <source>
        <dbReference type="EMBL" id="MFC1406681.1"/>
    </source>
</evidence>
<evidence type="ECO:0000313" key="11">
    <source>
        <dbReference type="Proteomes" id="UP001592528"/>
    </source>
</evidence>
<protein>
    <submittedName>
        <fullName evidence="10">Carbohydrate ABC transporter permease</fullName>
    </submittedName>
</protein>
<dbReference type="Gene3D" id="1.10.3720.10">
    <property type="entry name" value="MetI-like"/>
    <property type="match status" value="1"/>
</dbReference>
<feature type="transmembrane region" description="Helical" evidence="7">
    <location>
        <begin position="68"/>
        <end position="83"/>
    </location>
</feature>
<dbReference type="Pfam" id="PF00528">
    <property type="entry name" value="BPD_transp_1"/>
    <property type="match status" value="1"/>
</dbReference>
<comment type="caution">
    <text evidence="10">The sequence shown here is derived from an EMBL/GenBank/DDBJ whole genome shotgun (WGS) entry which is preliminary data.</text>
</comment>
<feature type="transmembrane region" description="Helical" evidence="7">
    <location>
        <begin position="247"/>
        <end position="268"/>
    </location>
</feature>
<evidence type="ECO:0000256" key="3">
    <source>
        <dbReference type="ARBA" id="ARBA00022475"/>
    </source>
</evidence>
<dbReference type="InterPro" id="IPR035906">
    <property type="entry name" value="MetI-like_sf"/>
</dbReference>
<keyword evidence="6 7" id="KW-0472">Membrane</keyword>
<dbReference type="EMBL" id="JBHEZZ010000032">
    <property type="protein sequence ID" value="MFC1406681.1"/>
    <property type="molecule type" value="Genomic_DNA"/>
</dbReference>
<sequence>MSVIDSDRPTASAGRQDASPKSRWLSRRGVADGYMPYVLIVPAVVVMLGVIGYPIFKLIQLSFQNVNAYLYLAAPALVRYIGFDGFTKVLSDPTFWQSVERSVLLTVEVVVLSIGLGLAFAVLLNRVSNWAKVTVVTVLMFVWAIPALVSGTVFSWLFNNTGGVVDYICYELGGKGMLDHNWFANPTQGLYVVVAACVVWGALPFLVIGLNAAMTQVPKELVEASKIDGASPWQSFRHVVIPVIRPFLLLSTALSFIWDFQVFAQIWALRQNSPEPGYQTIGVYLYAQGVASSHYSRSAVVSIAMIVLMLGVLVFYIRQVIKIGEQD</sequence>
<keyword evidence="4 7" id="KW-0812">Transmembrane</keyword>
<dbReference type="Proteomes" id="UP001592528">
    <property type="component" value="Unassembled WGS sequence"/>
</dbReference>
<dbReference type="SUPFAM" id="SSF161098">
    <property type="entry name" value="MetI-like"/>
    <property type="match status" value="1"/>
</dbReference>
<dbReference type="PANTHER" id="PTHR43005:SF1">
    <property type="entry name" value="SPERMIDINE_PUTRESCINE TRANSPORT SYSTEM PERMEASE PROTEIN"/>
    <property type="match status" value="1"/>
</dbReference>
<proteinExistence type="inferred from homology"/>